<comment type="caution">
    <text evidence="2">The sequence shown here is derived from an EMBL/GenBank/DDBJ whole genome shotgun (WGS) entry which is preliminary data.</text>
</comment>
<name>A0A815IG81_ADIRI</name>
<dbReference type="OrthoDB" id="9981724at2759"/>
<gene>
    <name evidence="2" type="ORF">EDS130_LOCUS34207</name>
</gene>
<evidence type="ECO:0000256" key="1">
    <source>
        <dbReference type="ARBA" id="ARBA00005361"/>
    </source>
</evidence>
<dbReference type="InterPro" id="IPR005334">
    <property type="entry name" value="Tctex-1-like"/>
</dbReference>
<evidence type="ECO:0000313" key="2">
    <source>
        <dbReference type="EMBL" id="CAF1367914.1"/>
    </source>
</evidence>
<proteinExistence type="inferred from homology"/>
<organism evidence="2 3">
    <name type="scientific">Adineta ricciae</name>
    <name type="common">Rotifer</name>
    <dbReference type="NCBI Taxonomy" id="249248"/>
    <lineage>
        <taxon>Eukaryota</taxon>
        <taxon>Metazoa</taxon>
        <taxon>Spiralia</taxon>
        <taxon>Gnathifera</taxon>
        <taxon>Rotifera</taxon>
        <taxon>Eurotatoria</taxon>
        <taxon>Bdelloidea</taxon>
        <taxon>Adinetida</taxon>
        <taxon>Adinetidae</taxon>
        <taxon>Adineta</taxon>
    </lineage>
</organism>
<reference evidence="2" key="1">
    <citation type="submission" date="2021-02" db="EMBL/GenBank/DDBJ databases">
        <authorList>
            <person name="Nowell W R."/>
        </authorList>
    </citation>
    <scope>NUCLEOTIDE SEQUENCE</scope>
</reference>
<dbReference type="Proteomes" id="UP000663852">
    <property type="component" value="Unassembled WGS sequence"/>
</dbReference>
<dbReference type="Gene3D" id="3.30.1140.40">
    <property type="entry name" value="Tctex-1"/>
    <property type="match status" value="1"/>
</dbReference>
<dbReference type="Pfam" id="PF03645">
    <property type="entry name" value="Tctex-1"/>
    <property type="match status" value="1"/>
</dbReference>
<dbReference type="InterPro" id="IPR038586">
    <property type="entry name" value="Tctex-1-like_sf"/>
</dbReference>
<dbReference type="EMBL" id="CAJNOJ010000283">
    <property type="protein sequence ID" value="CAF1367914.1"/>
    <property type="molecule type" value="Genomic_DNA"/>
</dbReference>
<comment type="similarity">
    <text evidence="1">Belongs to the dynein light chain Tctex-type family.</text>
</comment>
<evidence type="ECO:0000313" key="3">
    <source>
        <dbReference type="Proteomes" id="UP000663852"/>
    </source>
</evidence>
<dbReference type="AlphaFoldDB" id="A0A815IG81"/>
<sequence length="144" mass="17030">MLTIETELDIQLWKLDDKDFEKFLNYQKQHRINDNEIENLASQCILDELDGKVYNSPLGMQISQNISKNLCQELAQKSPSYKIIIQTFVGKLSDEKNIQVHVSYRFDQRTDKCFIITKHNGQIYCSCIILLLFYYQSDHQRMKS</sequence>
<accession>A0A815IG81</accession>
<protein>
    <submittedName>
        <fullName evidence="2">Uncharacterized protein</fullName>
    </submittedName>
</protein>